<name>A0A3N7G5C3_POPTR</name>
<evidence type="ECO:0000313" key="1">
    <source>
        <dbReference type="EMBL" id="RQP02368.1"/>
    </source>
</evidence>
<dbReference type="AlphaFoldDB" id="A0A3N7G5C3"/>
<gene>
    <name evidence="1" type="ORF">POPTR_017G142350</name>
</gene>
<organism evidence="1 2">
    <name type="scientific">Populus trichocarpa</name>
    <name type="common">Western balsam poplar</name>
    <name type="synonym">Populus balsamifera subsp. trichocarpa</name>
    <dbReference type="NCBI Taxonomy" id="3694"/>
    <lineage>
        <taxon>Eukaryota</taxon>
        <taxon>Viridiplantae</taxon>
        <taxon>Streptophyta</taxon>
        <taxon>Embryophyta</taxon>
        <taxon>Tracheophyta</taxon>
        <taxon>Spermatophyta</taxon>
        <taxon>Magnoliopsida</taxon>
        <taxon>eudicotyledons</taxon>
        <taxon>Gunneridae</taxon>
        <taxon>Pentapetalae</taxon>
        <taxon>rosids</taxon>
        <taxon>fabids</taxon>
        <taxon>Malpighiales</taxon>
        <taxon>Salicaceae</taxon>
        <taxon>Saliceae</taxon>
        <taxon>Populus</taxon>
    </lineage>
</organism>
<accession>A0A3N7G5C3</accession>
<evidence type="ECO:0000313" key="2">
    <source>
        <dbReference type="Proteomes" id="UP000006729"/>
    </source>
</evidence>
<dbReference type="EMBL" id="CM009306">
    <property type="protein sequence ID" value="RQP02368.1"/>
    <property type="molecule type" value="Genomic_DNA"/>
</dbReference>
<reference evidence="1 2" key="1">
    <citation type="journal article" date="2006" name="Science">
        <title>The genome of black cottonwood, Populus trichocarpa (Torr. &amp; Gray).</title>
        <authorList>
            <person name="Tuskan G.A."/>
            <person name="Difazio S."/>
            <person name="Jansson S."/>
            <person name="Bohlmann J."/>
            <person name="Grigoriev I."/>
            <person name="Hellsten U."/>
            <person name="Putnam N."/>
            <person name="Ralph S."/>
            <person name="Rombauts S."/>
            <person name="Salamov A."/>
            <person name="Schein J."/>
            <person name="Sterck L."/>
            <person name="Aerts A."/>
            <person name="Bhalerao R.R."/>
            <person name="Bhalerao R.P."/>
            <person name="Blaudez D."/>
            <person name="Boerjan W."/>
            <person name="Brun A."/>
            <person name="Brunner A."/>
            <person name="Busov V."/>
            <person name="Campbell M."/>
            <person name="Carlson J."/>
            <person name="Chalot M."/>
            <person name="Chapman J."/>
            <person name="Chen G.L."/>
            <person name="Cooper D."/>
            <person name="Coutinho P.M."/>
            <person name="Couturier J."/>
            <person name="Covert S."/>
            <person name="Cronk Q."/>
            <person name="Cunningham R."/>
            <person name="Davis J."/>
            <person name="Degroeve S."/>
            <person name="Dejardin A."/>
            <person name="Depamphilis C."/>
            <person name="Detter J."/>
            <person name="Dirks B."/>
            <person name="Dubchak I."/>
            <person name="Duplessis S."/>
            <person name="Ehlting J."/>
            <person name="Ellis B."/>
            <person name="Gendler K."/>
            <person name="Goodstein D."/>
            <person name="Gribskov M."/>
            <person name="Grimwood J."/>
            <person name="Groover A."/>
            <person name="Gunter L."/>
            <person name="Hamberger B."/>
            <person name="Heinze B."/>
            <person name="Helariutta Y."/>
            <person name="Henrissat B."/>
            <person name="Holligan D."/>
            <person name="Holt R."/>
            <person name="Huang W."/>
            <person name="Islam-Faridi N."/>
            <person name="Jones S."/>
            <person name="Jones-Rhoades M."/>
            <person name="Jorgensen R."/>
            <person name="Joshi C."/>
            <person name="Kangasjarvi J."/>
            <person name="Karlsson J."/>
            <person name="Kelleher C."/>
            <person name="Kirkpatrick R."/>
            <person name="Kirst M."/>
            <person name="Kohler A."/>
            <person name="Kalluri U."/>
            <person name="Larimer F."/>
            <person name="Leebens-Mack J."/>
            <person name="Leple J.C."/>
            <person name="Locascio P."/>
            <person name="Lou Y."/>
            <person name="Lucas S."/>
            <person name="Martin F."/>
            <person name="Montanini B."/>
            <person name="Napoli C."/>
            <person name="Nelson D.R."/>
            <person name="Nelson C."/>
            <person name="Nieminen K."/>
            <person name="Nilsson O."/>
            <person name="Pereda V."/>
            <person name="Peter G."/>
            <person name="Philippe R."/>
            <person name="Pilate G."/>
            <person name="Poliakov A."/>
            <person name="Razumovskaya J."/>
            <person name="Richardson P."/>
            <person name="Rinaldi C."/>
            <person name="Ritland K."/>
            <person name="Rouze P."/>
            <person name="Ryaboy D."/>
            <person name="Schmutz J."/>
            <person name="Schrader J."/>
            <person name="Segerman B."/>
            <person name="Shin H."/>
            <person name="Siddiqui A."/>
            <person name="Sterky F."/>
            <person name="Terry A."/>
            <person name="Tsai C.J."/>
            <person name="Uberbacher E."/>
            <person name="Unneberg P."/>
            <person name="Vahala J."/>
            <person name="Wall K."/>
            <person name="Wessler S."/>
            <person name="Yang G."/>
            <person name="Yin T."/>
            <person name="Douglas C."/>
            <person name="Marra M."/>
            <person name="Sandberg G."/>
            <person name="Van de Peer Y."/>
            <person name="Rokhsar D."/>
        </authorList>
    </citation>
    <scope>NUCLEOTIDE SEQUENCE [LARGE SCALE GENOMIC DNA]</scope>
    <source>
        <strain evidence="2">cv. Nisqually</strain>
    </source>
</reference>
<dbReference type="Proteomes" id="UP000006729">
    <property type="component" value="Chromosome 17"/>
</dbReference>
<sequence length="36" mass="4194">MEPARGQEQRVRSCSYEASTDFNLDVWSCMTPLKAW</sequence>
<keyword evidence="2" id="KW-1185">Reference proteome</keyword>
<dbReference type="InParanoid" id="A0A3N7G5C3"/>
<proteinExistence type="predicted"/>
<protein>
    <submittedName>
        <fullName evidence="1">Uncharacterized protein</fullName>
    </submittedName>
</protein>